<dbReference type="AlphaFoldDB" id="A0A1H0H4Y3"/>
<feature type="binding site" evidence="2">
    <location>
        <position position="103"/>
    </location>
    <ligand>
        <name>Mn(2+)</name>
        <dbReference type="ChEBI" id="CHEBI:29035"/>
        <label>2</label>
    </ligand>
</feature>
<evidence type="ECO:0000313" key="5">
    <source>
        <dbReference type="Proteomes" id="UP000242957"/>
    </source>
</evidence>
<dbReference type="PANTHER" id="PTHR11014">
    <property type="entry name" value="PEPTIDASE M20 FAMILY MEMBER"/>
    <property type="match status" value="1"/>
</dbReference>
<evidence type="ECO:0000256" key="2">
    <source>
        <dbReference type="PIRSR" id="PIRSR005962-1"/>
    </source>
</evidence>
<dbReference type="GO" id="GO:0050118">
    <property type="term" value="F:N-acetyldiaminopimelate deacetylase activity"/>
    <property type="evidence" value="ECO:0007669"/>
    <property type="project" value="UniProtKB-ARBA"/>
</dbReference>
<dbReference type="Gene3D" id="3.30.70.360">
    <property type="match status" value="1"/>
</dbReference>
<keyword evidence="2" id="KW-0464">Manganese</keyword>
<dbReference type="RefSeq" id="WP_084309698.1">
    <property type="nucleotide sequence ID" value="NZ_FNIJ01000008.1"/>
</dbReference>
<proteinExistence type="predicted"/>
<dbReference type="EMBL" id="FNIJ01000008">
    <property type="protein sequence ID" value="SDO14198.1"/>
    <property type="molecule type" value="Genomic_DNA"/>
</dbReference>
<dbReference type="Pfam" id="PF07687">
    <property type="entry name" value="M20_dimer"/>
    <property type="match status" value="1"/>
</dbReference>
<feature type="binding site" evidence="2">
    <location>
        <position position="138"/>
    </location>
    <ligand>
        <name>Mn(2+)</name>
        <dbReference type="ChEBI" id="CHEBI:29035"/>
        <label>2</label>
    </ligand>
</feature>
<protein>
    <submittedName>
        <fullName evidence="4">Hippurate hydrolase</fullName>
    </submittedName>
</protein>
<feature type="binding site" evidence="2">
    <location>
        <position position="105"/>
    </location>
    <ligand>
        <name>Mn(2+)</name>
        <dbReference type="ChEBI" id="CHEBI:29035"/>
        <label>2</label>
    </ligand>
</feature>
<organism evidence="4 5">
    <name type="scientific">Pseudomonas jinjuensis</name>
    <dbReference type="NCBI Taxonomy" id="198616"/>
    <lineage>
        <taxon>Bacteria</taxon>
        <taxon>Pseudomonadati</taxon>
        <taxon>Pseudomonadota</taxon>
        <taxon>Gammaproteobacteria</taxon>
        <taxon>Pseudomonadales</taxon>
        <taxon>Pseudomonadaceae</taxon>
        <taxon>Pseudomonas</taxon>
    </lineage>
</organism>
<dbReference type="PIRSF" id="PIRSF005962">
    <property type="entry name" value="Pept_M20D_amidohydro"/>
    <property type="match status" value="1"/>
</dbReference>
<feature type="binding site" evidence="2">
    <location>
        <position position="362"/>
    </location>
    <ligand>
        <name>Mn(2+)</name>
        <dbReference type="ChEBI" id="CHEBI:29035"/>
        <label>2</label>
    </ligand>
</feature>
<name>A0A1H0H4Y3_9PSED</name>
<dbReference type="Proteomes" id="UP000242957">
    <property type="component" value="Unassembled WGS sequence"/>
</dbReference>
<sequence>MNIGAVLPQVAEIREEMVAIRQAIHAHPELGFEERNTSALVARCLEEWGYRVTRGIGGTGVVGTLENGAGPALGLRAEMDALPIREATGLPYASRIDGVMHACGHDGHTAMLLAAGKCLAQSREFRGTLRLIFQPAEEGLGGARRMLEDGLLERFPCDAIFAMHNVPGYPAGRLGFLSGPCMASADSVRIRISGHGGHGAVPHKAIDPVVVCSSIVIALQSIVSRNVDPQETAIVTVGSIHSGQAANVIPDSAELNLSVRALDPGIRRLLEQRITRLVAAQAESFGARAEIDYQHCHPVLVNHPAETAFARQVAVDWLGEEELIADLRPFTASEDFAFILERCPGSYLTIGNGTGEQSCLLHNPGYDFNDACLPLGASYWVKLAERFLA</sequence>
<accession>A0A1H0H4Y3</accession>
<dbReference type="InterPro" id="IPR011650">
    <property type="entry name" value="Peptidase_M20_dimer"/>
</dbReference>
<dbReference type="InterPro" id="IPR002933">
    <property type="entry name" value="Peptidase_M20"/>
</dbReference>
<feature type="binding site" evidence="2">
    <location>
        <position position="164"/>
    </location>
    <ligand>
        <name>Mn(2+)</name>
        <dbReference type="ChEBI" id="CHEBI:29035"/>
        <label>2</label>
    </ligand>
</feature>
<dbReference type="Pfam" id="PF01546">
    <property type="entry name" value="Peptidase_M20"/>
    <property type="match status" value="1"/>
</dbReference>
<dbReference type="STRING" id="198616.SAMN05216193_10877"/>
<dbReference type="InterPro" id="IPR036264">
    <property type="entry name" value="Bact_exopeptidase_dim_dom"/>
</dbReference>
<dbReference type="InterPro" id="IPR017439">
    <property type="entry name" value="Amidohydrolase"/>
</dbReference>
<reference evidence="5" key="1">
    <citation type="submission" date="2016-10" db="EMBL/GenBank/DDBJ databases">
        <authorList>
            <person name="Varghese N."/>
            <person name="Submissions S."/>
        </authorList>
    </citation>
    <scope>NUCLEOTIDE SEQUENCE [LARGE SCALE GENOMIC DNA]</scope>
    <source>
        <strain evidence="5">JCM 21621</strain>
    </source>
</reference>
<keyword evidence="5" id="KW-1185">Reference proteome</keyword>
<dbReference type="FunFam" id="3.30.70.360:FF:000001">
    <property type="entry name" value="N-acetyldiaminopimelate deacetylase"/>
    <property type="match status" value="1"/>
</dbReference>
<gene>
    <name evidence="4" type="ORF">SAMN05216193_10877</name>
</gene>
<dbReference type="SUPFAM" id="SSF53187">
    <property type="entry name" value="Zn-dependent exopeptidases"/>
    <property type="match status" value="1"/>
</dbReference>
<dbReference type="OrthoDB" id="9777385at2"/>
<dbReference type="Gene3D" id="3.40.630.10">
    <property type="entry name" value="Zn peptidases"/>
    <property type="match status" value="1"/>
</dbReference>
<evidence type="ECO:0000259" key="3">
    <source>
        <dbReference type="Pfam" id="PF07687"/>
    </source>
</evidence>
<dbReference type="GO" id="GO:0046872">
    <property type="term" value="F:metal ion binding"/>
    <property type="evidence" value="ECO:0007669"/>
    <property type="project" value="UniProtKB-KW"/>
</dbReference>
<dbReference type="PANTHER" id="PTHR11014:SF63">
    <property type="entry name" value="METALLOPEPTIDASE, PUTATIVE (AFU_ORTHOLOGUE AFUA_6G09600)-RELATED"/>
    <property type="match status" value="1"/>
</dbReference>
<dbReference type="GO" id="GO:0019877">
    <property type="term" value="P:diaminopimelate biosynthetic process"/>
    <property type="evidence" value="ECO:0007669"/>
    <property type="project" value="UniProtKB-ARBA"/>
</dbReference>
<dbReference type="NCBIfam" id="TIGR01891">
    <property type="entry name" value="amidohydrolases"/>
    <property type="match status" value="1"/>
</dbReference>
<keyword evidence="1 4" id="KW-0378">Hydrolase</keyword>
<dbReference type="CDD" id="cd05666">
    <property type="entry name" value="M20_Acy1-like"/>
    <property type="match status" value="1"/>
</dbReference>
<keyword evidence="2" id="KW-0479">Metal-binding</keyword>
<dbReference type="SUPFAM" id="SSF55031">
    <property type="entry name" value="Bacterial exopeptidase dimerisation domain"/>
    <property type="match status" value="1"/>
</dbReference>
<feature type="domain" description="Peptidase M20 dimerisation" evidence="3">
    <location>
        <begin position="187"/>
        <end position="282"/>
    </location>
</feature>
<comment type="cofactor">
    <cofactor evidence="2">
        <name>Mn(2+)</name>
        <dbReference type="ChEBI" id="CHEBI:29035"/>
    </cofactor>
    <text evidence="2">The Mn(2+) ion enhances activity.</text>
</comment>
<evidence type="ECO:0000313" key="4">
    <source>
        <dbReference type="EMBL" id="SDO14198.1"/>
    </source>
</evidence>
<evidence type="ECO:0000256" key="1">
    <source>
        <dbReference type="ARBA" id="ARBA00022801"/>
    </source>
</evidence>